<dbReference type="Proteomes" id="UP000037923">
    <property type="component" value="Unassembled WGS sequence"/>
</dbReference>
<dbReference type="GO" id="GO:0003723">
    <property type="term" value="F:RNA binding"/>
    <property type="evidence" value="ECO:0007669"/>
    <property type="project" value="TreeGrafter"/>
</dbReference>
<name>A0A0M9G4X9_LEPPY</name>
<evidence type="ECO:0000313" key="7">
    <source>
        <dbReference type="Proteomes" id="UP000037923"/>
    </source>
</evidence>
<feature type="region of interest" description="Disordered" evidence="4">
    <location>
        <begin position="132"/>
        <end position="208"/>
    </location>
</feature>
<dbReference type="Pfam" id="PF01918">
    <property type="entry name" value="Alba"/>
    <property type="match status" value="1"/>
</dbReference>
<comment type="subcellular location">
    <subcellularLocation>
        <location evidence="1">Nucleus</location>
    </subcellularLocation>
</comment>
<accession>A0A0M9G4X9</accession>
<dbReference type="RefSeq" id="XP_015660767.1">
    <property type="nucleotide sequence ID" value="XM_015800760.1"/>
</dbReference>
<dbReference type="GO" id="GO:0005634">
    <property type="term" value="C:nucleus"/>
    <property type="evidence" value="ECO:0007669"/>
    <property type="project" value="UniProtKB-SubCell"/>
</dbReference>
<dbReference type="InterPro" id="IPR002775">
    <property type="entry name" value="DNA/RNA-bd_Alba-like"/>
</dbReference>
<evidence type="ECO:0000256" key="1">
    <source>
        <dbReference type="ARBA" id="ARBA00004123"/>
    </source>
</evidence>
<reference evidence="6 7" key="1">
    <citation type="submission" date="2015-07" db="EMBL/GenBank/DDBJ databases">
        <title>High-quality genome of monoxenous trypanosomatid Leptomonas pyrrhocoris.</title>
        <authorList>
            <person name="Flegontov P."/>
            <person name="Butenko A."/>
            <person name="Firsov S."/>
            <person name="Vlcek C."/>
            <person name="Logacheva M.D."/>
            <person name="Field M."/>
            <person name="Filatov D."/>
            <person name="Flegontova O."/>
            <person name="Gerasimov E."/>
            <person name="Jackson A.P."/>
            <person name="Kelly S."/>
            <person name="Opperdoes F."/>
            <person name="O'Reilly A."/>
            <person name="Votypka J."/>
            <person name="Yurchenko V."/>
            <person name="Lukes J."/>
        </authorList>
    </citation>
    <scope>NUCLEOTIDE SEQUENCE [LARGE SCALE GENOMIC DNA]</scope>
    <source>
        <strain evidence="6">H10</strain>
    </source>
</reference>
<evidence type="ECO:0000259" key="5">
    <source>
        <dbReference type="Pfam" id="PF01918"/>
    </source>
</evidence>
<dbReference type="OrthoDB" id="424402at2759"/>
<gene>
    <name evidence="6" type="ORF">ABB37_03420</name>
</gene>
<proteinExistence type="inferred from homology"/>
<dbReference type="PANTHER" id="PTHR13516">
    <property type="entry name" value="RIBONUCLEASE P SUBUNIT P25"/>
    <property type="match status" value="1"/>
</dbReference>
<sequence length="208" mass="22456">MPPRPSREEYRRVRENREGREKTEGAENEVRVTATHGQHSYISYAIAVLNGEEGKQKNDTVKISGMGGAIYNAVNIAEIVKHRIAGLHQITELGSELVRDEYEPIDRAVHPDNVVVERKVSTILITLSRNQLDSSNPGYQEPIPESEVTEQEKRDPAASRRGGRGGGRGGRGGGRGGRGGRGGPRGGRGGGRGGRGAGGVDRRDDRDS</sequence>
<dbReference type="EMBL" id="LGTL01000005">
    <property type="protein sequence ID" value="KPA82327.1"/>
    <property type="molecule type" value="Genomic_DNA"/>
</dbReference>
<dbReference type="InterPro" id="IPR051958">
    <property type="entry name" value="Alba-like_NAB"/>
</dbReference>
<dbReference type="AlphaFoldDB" id="A0A0M9G4X9"/>
<evidence type="ECO:0000256" key="3">
    <source>
        <dbReference type="ARBA" id="ARBA00023242"/>
    </source>
</evidence>
<feature type="compositionally biased region" description="Gly residues" evidence="4">
    <location>
        <begin position="164"/>
        <end position="199"/>
    </location>
</feature>
<keyword evidence="3" id="KW-0539">Nucleus</keyword>
<dbReference type="RefSeq" id="XP_015660768.1">
    <property type="nucleotide sequence ID" value="XM_015800761.1"/>
</dbReference>
<evidence type="ECO:0000313" key="6">
    <source>
        <dbReference type="EMBL" id="KPA82327.1"/>
    </source>
</evidence>
<dbReference type="EMBL" id="LGTL01000005">
    <property type="protein sequence ID" value="KPA82328.1"/>
    <property type="molecule type" value="Genomic_DNA"/>
</dbReference>
<dbReference type="RefSeq" id="XP_015660766.1">
    <property type="nucleotide sequence ID" value="XM_015800759.1"/>
</dbReference>
<dbReference type="GeneID" id="26903711"/>
<dbReference type="Gene3D" id="3.30.110.20">
    <property type="entry name" value="Alba-like domain"/>
    <property type="match status" value="1"/>
</dbReference>
<dbReference type="VEuPathDB" id="TriTrypDB:LpyrH10_05_2800"/>
<dbReference type="InterPro" id="IPR036882">
    <property type="entry name" value="Alba-like_dom_sf"/>
</dbReference>
<dbReference type="OMA" id="ERRDPNM"/>
<feature type="region of interest" description="Disordered" evidence="4">
    <location>
        <begin position="1"/>
        <end position="27"/>
    </location>
</feature>
<dbReference type="EMBL" id="LGTL01000005">
    <property type="protein sequence ID" value="KPA82329.1"/>
    <property type="molecule type" value="Genomic_DNA"/>
</dbReference>
<dbReference type="PANTHER" id="PTHR13516:SF4">
    <property type="entry name" value="FI09323P"/>
    <property type="match status" value="1"/>
</dbReference>
<organism evidence="6 7">
    <name type="scientific">Leptomonas pyrrhocoris</name>
    <name type="common">Firebug parasite</name>
    <dbReference type="NCBI Taxonomy" id="157538"/>
    <lineage>
        <taxon>Eukaryota</taxon>
        <taxon>Discoba</taxon>
        <taxon>Euglenozoa</taxon>
        <taxon>Kinetoplastea</taxon>
        <taxon>Metakinetoplastina</taxon>
        <taxon>Trypanosomatida</taxon>
        <taxon>Trypanosomatidae</taxon>
        <taxon>Leishmaniinae</taxon>
        <taxon>Leptomonas</taxon>
    </lineage>
</organism>
<feature type="domain" description="DNA/RNA-binding protein Alba-like" evidence="5">
    <location>
        <begin position="28"/>
        <end position="95"/>
    </location>
</feature>
<comment type="similarity">
    <text evidence="2">Belongs to the histone-like Alba family.</text>
</comment>
<evidence type="ECO:0000256" key="2">
    <source>
        <dbReference type="ARBA" id="ARBA00008018"/>
    </source>
</evidence>
<evidence type="ECO:0000256" key="4">
    <source>
        <dbReference type="SAM" id="MobiDB-lite"/>
    </source>
</evidence>
<comment type="caution">
    <text evidence="6">The sequence shown here is derived from an EMBL/GenBank/DDBJ whole genome shotgun (WGS) entry which is preliminary data.</text>
</comment>
<dbReference type="SUPFAM" id="SSF82704">
    <property type="entry name" value="AlbA-like"/>
    <property type="match status" value="1"/>
</dbReference>
<keyword evidence="7" id="KW-1185">Reference proteome</keyword>
<protein>
    <recommendedName>
        <fullName evidence="5">DNA/RNA-binding protein Alba-like domain-containing protein</fullName>
    </recommendedName>
</protein>